<dbReference type="EMBL" id="CAVK010000081">
    <property type="protein sequence ID" value="CCW17470.1"/>
    <property type="molecule type" value="Genomic_DNA"/>
</dbReference>
<dbReference type="InterPro" id="IPR031325">
    <property type="entry name" value="RHS_repeat"/>
</dbReference>
<dbReference type="Pfam" id="PF05593">
    <property type="entry name" value="RHS_repeat"/>
    <property type="match status" value="1"/>
</dbReference>
<keyword evidence="2" id="KW-1185">Reference proteome</keyword>
<organism evidence="1 2">
    <name type="scientific">Sphingobium indicum BiD32</name>
    <dbReference type="NCBI Taxonomy" id="1301087"/>
    <lineage>
        <taxon>Bacteria</taxon>
        <taxon>Pseudomonadati</taxon>
        <taxon>Pseudomonadota</taxon>
        <taxon>Alphaproteobacteria</taxon>
        <taxon>Sphingomonadales</taxon>
        <taxon>Sphingomonadaceae</taxon>
        <taxon>Sphingobium</taxon>
    </lineage>
</organism>
<gene>
    <name evidence="1" type="ORF">EBBID32_18100</name>
</gene>
<dbReference type="NCBIfam" id="TIGR01643">
    <property type="entry name" value="YD_repeat_2x"/>
    <property type="match status" value="1"/>
</dbReference>
<reference evidence="2" key="2">
    <citation type="submission" date="2013-04" db="EMBL/GenBank/DDBJ databases">
        <title>Bisphenol A degrading Sphingobium sp. strain BiD32.</title>
        <authorList>
            <person name="Nielsen J.L."/>
            <person name="Zhou N.A."/>
            <person name="Kjeldal H."/>
        </authorList>
    </citation>
    <scope>NUCLEOTIDE SEQUENCE [LARGE SCALE GENOMIC DNA]</scope>
    <source>
        <strain evidence="2">BiD32</strain>
    </source>
</reference>
<comment type="caution">
    <text evidence="1">The sequence shown here is derived from an EMBL/GenBank/DDBJ whole genome shotgun (WGS) entry which is preliminary data.</text>
</comment>
<name>N1MJS6_9SPHN</name>
<evidence type="ECO:0000313" key="2">
    <source>
        <dbReference type="Proteomes" id="UP000013201"/>
    </source>
</evidence>
<reference evidence="1 2" key="1">
    <citation type="submission" date="2013-03" db="EMBL/GenBank/DDBJ databases">
        <authorList>
            <person name="Le V."/>
        </authorList>
    </citation>
    <scope>NUCLEOTIDE SEQUENCE [LARGE SCALE GENOMIC DNA]</scope>
    <source>
        <strain evidence="1 2">BiD32</strain>
    </source>
</reference>
<dbReference type="Gene3D" id="2.180.10.10">
    <property type="entry name" value="RHS repeat-associated core"/>
    <property type="match status" value="1"/>
</dbReference>
<proteinExistence type="predicted"/>
<dbReference type="InterPro" id="IPR006530">
    <property type="entry name" value="YD"/>
</dbReference>
<dbReference type="Proteomes" id="UP000013201">
    <property type="component" value="Unassembled WGS sequence"/>
</dbReference>
<evidence type="ECO:0000313" key="1">
    <source>
        <dbReference type="EMBL" id="CCW17470.1"/>
    </source>
</evidence>
<sequence>MRDNIKLTPVFGLQKGARGVVLDGYGSAFDQAQFMVDTLREADAVAGKGYNPVYKLGTISLTAAQFSSWTGISEAAVATKFLANGGIPATVTGSGSSFTVSLLHIWVQVTIGGTNYLFDPGYKPSSTAAGLNWQTQTGYNQATLLSAGGGATATTVNGFNITNFRAKLADYRASLESYISTNAAGKRAQAVVGDDIITAHTTAEDRRTSLPYVTATSRSWSGQIPGVFRTSFTVKLNGASYNTYFADVDGGEILSFSYSYSGGQFIKGSQLPSPVIASSFLDPCDQYLSNKSTAATPATASIDIDHPYAANSGGYADRTISRQIVSQVCTSGRFFVSNDWGFTGDGVSQRMAPVAALIRSDPNRPTDFTFGPTIANIASQYSSFLDLAGKAQSSVFQVHDLIGIHVLDNVNFNVDPPNTMSLSTNPSLSFEAAVSAYGKAGTTSSDVTAAYTAGLGLSYAEGAVPRQETDSVYDMAALSLVTQQDTRATSAGTYTTYLANPSASPAWSSVQGSLVGYPSGSTGAASTYVSEGYSLLIPQRGALRQPPITVQIGSSTFYRTGRLWEGSGPGSTASELTRSAFLAWRPSAGAGSVPDRIALVLYDQRRGSILKAGVGVPVQTGTDAAPVRKPDAPKVESKDFIRAALSVDGQSGALSYAPAPDLTDGAGDFPRSLGLQRVYSQRDQTNYGFGMGWKSNWYQVATMSNDGQLALGNGGAQAVASALVAIQAMGDLTTTQDAQHLYAALQTASWLTDQTINNSIVVSRGLDPDHAFYRQASGNFVSAKADGSTLTMTGSPSVGIINRRLYLDTSIAFTDRDGSVRTYPDLSATPVDISSPGIASAYTRKYVYMSEWAFPNGIKINAAYTSTLQADVHYLFRAYNNLGAAIKSQDYDFGSATDFPYCQVNGGLVYYNPPYPAKISYITPSRQVKFDMDAQVGWQLTVDPDGARCAPGTKTPPMRQLQYVSYLRNVVDPTGNSWYVGYTGVGGMFGTTSGLGQIYKPSNAGADIVVTYGNDGNVRSFINLRGNIWNYFSTRFRSEALSPVQAATPSWGNVTYYDQYGQAIRSVDPLLRTTITAYDEWGRPQLVTQPEGNATQSGYDARGNLITQTQKAKPGSGLADLVTSTAYGEGATITTCANIITCNKPIYTIDARGYRSDYGWDAATGMPLSVRQGWNSAGTACQISTGGGCPSVTFGYGSGLTGFDPFNGVSSGPIYLPLTQVEAVQGGTTTTTYGYTLKTFSSTYAPLSLQNVRKLVPTQITVDDGGLNLITCFDYDDAGNIISDRSPRGGGTCP</sequence>
<protein>
    <submittedName>
        <fullName evidence="1">Uncharacterized protein</fullName>
    </submittedName>
</protein>
<accession>N1MJS6</accession>